<protein>
    <submittedName>
        <fullName evidence="1">Uncharacterized protein</fullName>
    </submittedName>
</protein>
<evidence type="ECO:0000313" key="2">
    <source>
        <dbReference type="Proteomes" id="UP000451233"/>
    </source>
</evidence>
<proteinExistence type="predicted"/>
<comment type="caution">
    <text evidence="1">The sequence shown here is derived from an EMBL/GenBank/DDBJ whole genome shotgun (WGS) entry which is preliminary data.</text>
</comment>
<dbReference type="RefSeq" id="WP_160907847.1">
    <property type="nucleotide sequence ID" value="NZ_WVHS01000003.1"/>
</dbReference>
<evidence type="ECO:0000313" key="1">
    <source>
        <dbReference type="EMBL" id="MXV16877.1"/>
    </source>
</evidence>
<gene>
    <name evidence="1" type="ORF">GS398_16370</name>
</gene>
<keyword evidence="2" id="KW-1185">Reference proteome</keyword>
<name>A0A7K1Y185_9SPHI</name>
<dbReference type="Proteomes" id="UP000451233">
    <property type="component" value="Unassembled WGS sequence"/>
</dbReference>
<accession>A0A7K1Y185</accession>
<dbReference type="EMBL" id="WVHS01000003">
    <property type="protein sequence ID" value="MXV16877.1"/>
    <property type="molecule type" value="Genomic_DNA"/>
</dbReference>
<sequence length="87" mass="10292">MDNARYRRWERTIEDLHKKCDEDEMVAGGWDMQMNLVTAEINLINGMVHATWPIDHKERGAGDVRLMTLCYKLYRLRENIVLTLAQK</sequence>
<reference evidence="1 2" key="1">
    <citation type="submission" date="2019-11" db="EMBL/GenBank/DDBJ databases">
        <title>Pedobacter sp. HMF7056 Genome sequencing and assembly.</title>
        <authorList>
            <person name="Kang H."/>
            <person name="Kim H."/>
            <person name="Joh K."/>
        </authorList>
    </citation>
    <scope>NUCLEOTIDE SEQUENCE [LARGE SCALE GENOMIC DNA]</scope>
    <source>
        <strain evidence="1 2">HMF7056</strain>
    </source>
</reference>
<organism evidence="1 2">
    <name type="scientific">Hufsiella ginkgonis</name>
    <dbReference type="NCBI Taxonomy" id="2695274"/>
    <lineage>
        <taxon>Bacteria</taxon>
        <taxon>Pseudomonadati</taxon>
        <taxon>Bacteroidota</taxon>
        <taxon>Sphingobacteriia</taxon>
        <taxon>Sphingobacteriales</taxon>
        <taxon>Sphingobacteriaceae</taxon>
        <taxon>Hufsiella</taxon>
    </lineage>
</organism>
<dbReference type="AlphaFoldDB" id="A0A7K1Y185"/>